<dbReference type="RefSeq" id="WP_379189446.1">
    <property type="nucleotide sequence ID" value="NZ_JBHUGD010000003.1"/>
</dbReference>
<dbReference type="InterPro" id="IPR001867">
    <property type="entry name" value="OmpR/PhoB-type_DNA-bd"/>
</dbReference>
<comment type="similarity">
    <text evidence="1">Belongs to the AfsR/DnrI/RedD regulatory family.</text>
</comment>
<name>A0ABW4TLZ6_9ACTN</name>
<gene>
    <name evidence="7" type="ORF">ACFSDE_08260</name>
</gene>
<dbReference type="CDD" id="cd00383">
    <property type="entry name" value="trans_reg_C"/>
    <property type="match status" value="1"/>
</dbReference>
<sequence>MDIAVLGPLRVTGGGGPVEIRGAKERALLAVLVAHAPRTVPVAELVEALWEDEPPRTAAKSLQTYVLRLRNALEPDRSGSPRLLVTEGAGYRLALTPDHTDAGRFERLVAAAGQAPPAERAPMLREALDLWRGRAYADLDSASVLAAEATRLEQLRLVAAEERWSAELELGRHRVAVPELERLVAAHPLRERAWALLVTGLYRDGRQADALGAYDRARRVLADELGIDPGPELRSLHARVLAQDPTLDRVVVELPDALRDPGTPMLGRERELEALREAWRATEDGSSRRVVLRGPVGAGARRLAAALADEVAA</sequence>
<dbReference type="Pfam" id="PF03704">
    <property type="entry name" value="BTAD"/>
    <property type="match status" value="1"/>
</dbReference>
<dbReference type="CDD" id="cd15831">
    <property type="entry name" value="BTAD"/>
    <property type="match status" value="1"/>
</dbReference>
<dbReference type="InterPro" id="IPR036388">
    <property type="entry name" value="WH-like_DNA-bd_sf"/>
</dbReference>
<evidence type="ECO:0000256" key="5">
    <source>
        <dbReference type="PROSITE-ProRule" id="PRU01091"/>
    </source>
</evidence>
<dbReference type="SUPFAM" id="SSF48452">
    <property type="entry name" value="TPR-like"/>
    <property type="match status" value="1"/>
</dbReference>
<accession>A0ABW4TLZ6</accession>
<keyword evidence="3 5" id="KW-0238">DNA-binding</keyword>
<evidence type="ECO:0000256" key="3">
    <source>
        <dbReference type="ARBA" id="ARBA00023125"/>
    </source>
</evidence>
<dbReference type="SUPFAM" id="SSF46894">
    <property type="entry name" value="C-terminal effector domain of the bipartite response regulators"/>
    <property type="match status" value="1"/>
</dbReference>
<evidence type="ECO:0000313" key="8">
    <source>
        <dbReference type="Proteomes" id="UP001597351"/>
    </source>
</evidence>
<dbReference type="InterPro" id="IPR051677">
    <property type="entry name" value="AfsR-DnrI-RedD_regulator"/>
</dbReference>
<feature type="DNA-binding region" description="OmpR/PhoB-type" evidence="5">
    <location>
        <begin position="1"/>
        <end position="95"/>
    </location>
</feature>
<dbReference type="SMART" id="SM00862">
    <property type="entry name" value="Trans_reg_C"/>
    <property type="match status" value="1"/>
</dbReference>
<keyword evidence="8" id="KW-1185">Reference proteome</keyword>
<evidence type="ECO:0000259" key="6">
    <source>
        <dbReference type="PROSITE" id="PS51755"/>
    </source>
</evidence>
<dbReference type="Gene3D" id="1.10.10.10">
    <property type="entry name" value="Winged helix-like DNA-binding domain superfamily/Winged helix DNA-binding domain"/>
    <property type="match status" value="1"/>
</dbReference>
<comment type="caution">
    <text evidence="7">The sequence shown here is derived from an EMBL/GenBank/DDBJ whole genome shotgun (WGS) entry which is preliminary data.</text>
</comment>
<keyword evidence="2" id="KW-0805">Transcription regulation</keyword>
<evidence type="ECO:0000313" key="7">
    <source>
        <dbReference type="EMBL" id="MFD1946782.1"/>
    </source>
</evidence>
<dbReference type="PANTHER" id="PTHR35807:SF1">
    <property type="entry name" value="TRANSCRIPTIONAL REGULATOR REDD"/>
    <property type="match status" value="1"/>
</dbReference>
<dbReference type="InterPro" id="IPR016032">
    <property type="entry name" value="Sig_transdc_resp-reg_C-effctor"/>
</dbReference>
<reference evidence="8" key="1">
    <citation type="journal article" date="2019" name="Int. J. Syst. Evol. Microbiol.">
        <title>The Global Catalogue of Microorganisms (GCM) 10K type strain sequencing project: providing services to taxonomists for standard genome sequencing and annotation.</title>
        <authorList>
            <consortium name="The Broad Institute Genomics Platform"/>
            <consortium name="The Broad Institute Genome Sequencing Center for Infectious Disease"/>
            <person name="Wu L."/>
            <person name="Ma J."/>
        </authorList>
    </citation>
    <scope>NUCLEOTIDE SEQUENCE [LARGE SCALE GENOMIC DNA]</scope>
    <source>
        <strain evidence="8">CGMCC 1.12477</strain>
    </source>
</reference>
<dbReference type="SMART" id="SM01043">
    <property type="entry name" value="BTAD"/>
    <property type="match status" value="1"/>
</dbReference>
<proteinExistence type="inferred from homology"/>
<keyword evidence="4" id="KW-0804">Transcription</keyword>
<protein>
    <submittedName>
        <fullName evidence="7">BTAD domain-containing putative transcriptional regulator</fullName>
    </submittedName>
</protein>
<evidence type="ECO:0000256" key="4">
    <source>
        <dbReference type="ARBA" id="ARBA00023163"/>
    </source>
</evidence>
<dbReference type="InterPro" id="IPR011990">
    <property type="entry name" value="TPR-like_helical_dom_sf"/>
</dbReference>
<dbReference type="Gene3D" id="1.25.40.10">
    <property type="entry name" value="Tetratricopeptide repeat domain"/>
    <property type="match status" value="1"/>
</dbReference>
<dbReference type="InterPro" id="IPR005158">
    <property type="entry name" value="BTAD"/>
</dbReference>
<dbReference type="Pfam" id="PF00486">
    <property type="entry name" value="Trans_reg_C"/>
    <property type="match status" value="1"/>
</dbReference>
<dbReference type="Proteomes" id="UP001597351">
    <property type="component" value="Unassembled WGS sequence"/>
</dbReference>
<feature type="domain" description="OmpR/PhoB-type" evidence="6">
    <location>
        <begin position="1"/>
        <end position="95"/>
    </location>
</feature>
<dbReference type="EMBL" id="JBHUGD010000003">
    <property type="protein sequence ID" value="MFD1946782.1"/>
    <property type="molecule type" value="Genomic_DNA"/>
</dbReference>
<dbReference type="PROSITE" id="PS51755">
    <property type="entry name" value="OMPR_PHOB"/>
    <property type="match status" value="1"/>
</dbReference>
<evidence type="ECO:0000256" key="1">
    <source>
        <dbReference type="ARBA" id="ARBA00005820"/>
    </source>
</evidence>
<feature type="non-terminal residue" evidence="7">
    <location>
        <position position="313"/>
    </location>
</feature>
<organism evidence="7 8">
    <name type="scientific">Nocardioides aestuarii</name>
    <dbReference type="NCBI Taxonomy" id="252231"/>
    <lineage>
        <taxon>Bacteria</taxon>
        <taxon>Bacillati</taxon>
        <taxon>Actinomycetota</taxon>
        <taxon>Actinomycetes</taxon>
        <taxon>Propionibacteriales</taxon>
        <taxon>Nocardioidaceae</taxon>
        <taxon>Nocardioides</taxon>
    </lineage>
</organism>
<dbReference type="PANTHER" id="PTHR35807">
    <property type="entry name" value="TRANSCRIPTIONAL REGULATOR REDD-RELATED"/>
    <property type="match status" value="1"/>
</dbReference>
<evidence type="ECO:0000256" key="2">
    <source>
        <dbReference type="ARBA" id="ARBA00023015"/>
    </source>
</evidence>